<proteinExistence type="predicted"/>
<dbReference type="EMBL" id="CP134145">
    <property type="protein sequence ID" value="WNC73435.1"/>
    <property type="molecule type" value="Genomic_DNA"/>
</dbReference>
<evidence type="ECO:0000313" key="21">
    <source>
        <dbReference type="EMBL" id="WNC73435.1"/>
    </source>
</evidence>
<dbReference type="CDD" id="cd16922">
    <property type="entry name" value="HATPase_EvgS-ArcB-TorS-like"/>
    <property type="match status" value="1"/>
</dbReference>
<dbReference type="SUPFAM" id="SSF48452">
    <property type="entry name" value="TPR-like"/>
    <property type="match status" value="2"/>
</dbReference>
<dbReference type="SMART" id="SM00448">
    <property type="entry name" value="REC"/>
    <property type="match status" value="1"/>
</dbReference>
<dbReference type="CDD" id="cd00088">
    <property type="entry name" value="HPT"/>
    <property type="match status" value="1"/>
</dbReference>
<evidence type="ECO:0000256" key="8">
    <source>
        <dbReference type="ARBA" id="ARBA00022692"/>
    </source>
</evidence>
<dbReference type="Pfam" id="PF01627">
    <property type="entry name" value="Hpt"/>
    <property type="match status" value="1"/>
</dbReference>
<keyword evidence="13 16" id="KW-0472">Membrane</keyword>
<feature type="transmembrane region" description="Helical" evidence="16">
    <location>
        <begin position="417"/>
        <end position="437"/>
    </location>
</feature>
<dbReference type="Gene3D" id="1.25.40.10">
    <property type="entry name" value="Tetratricopeptide repeat domain"/>
    <property type="match status" value="2"/>
</dbReference>
<dbReference type="Pfam" id="PF13181">
    <property type="entry name" value="TPR_8"/>
    <property type="match status" value="1"/>
</dbReference>
<name>A0ABY9TY25_9GAMM</name>
<dbReference type="Gene3D" id="1.20.120.160">
    <property type="entry name" value="HPT domain"/>
    <property type="match status" value="1"/>
</dbReference>
<evidence type="ECO:0000256" key="17">
    <source>
        <dbReference type="SAM" id="SignalP"/>
    </source>
</evidence>
<dbReference type="SMART" id="SM00028">
    <property type="entry name" value="TPR"/>
    <property type="match status" value="4"/>
</dbReference>
<evidence type="ECO:0000259" key="20">
    <source>
        <dbReference type="PROSITE" id="PS50894"/>
    </source>
</evidence>
<dbReference type="InterPro" id="IPR036641">
    <property type="entry name" value="HPT_dom_sf"/>
</dbReference>
<protein>
    <recommendedName>
        <fullName evidence="3">histidine kinase</fullName>
        <ecNumber evidence="3">2.7.13.3</ecNumber>
    </recommendedName>
</protein>
<evidence type="ECO:0000256" key="14">
    <source>
        <dbReference type="PROSITE-ProRule" id="PRU00110"/>
    </source>
</evidence>
<feature type="domain" description="Histidine kinase" evidence="18">
    <location>
        <begin position="480"/>
        <end position="697"/>
    </location>
</feature>
<dbReference type="GO" id="GO:0005524">
    <property type="term" value="F:ATP binding"/>
    <property type="evidence" value="ECO:0007669"/>
    <property type="project" value="UniProtKB-KW"/>
</dbReference>
<dbReference type="Pfam" id="PF14938">
    <property type="entry name" value="SNAP"/>
    <property type="match status" value="1"/>
</dbReference>
<dbReference type="Pfam" id="PF00512">
    <property type="entry name" value="HisKA"/>
    <property type="match status" value="1"/>
</dbReference>
<dbReference type="SUPFAM" id="SSF47384">
    <property type="entry name" value="Homodimeric domain of signal transducing histidine kinase"/>
    <property type="match status" value="1"/>
</dbReference>
<comment type="catalytic activity">
    <reaction evidence="1">
        <text>ATP + protein L-histidine = ADP + protein N-phospho-L-histidine.</text>
        <dbReference type="EC" id="2.7.13.3"/>
    </reaction>
</comment>
<dbReference type="PROSITE" id="PS50109">
    <property type="entry name" value="HIS_KIN"/>
    <property type="match status" value="1"/>
</dbReference>
<keyword evidence="10 21" id="KW-0547">Nucleotide-binding</keyword>
<keyword evidence="5" id="KW-0997">Cell inner membrane</keyword>
<evidence type="ECO:0000259" key="18">
    <source>
        <dbReference type="PROSITE" id="PS50109"/>
    </source>
</evidence>
<dbReference type="SMART" id="SM00388">
    <property type="entry name" value="HisKA"/>
    <property type="match status" value="1"/>
</dbReference>
<evidence type="ECO:0000256" key="9">
    <source>
        <dbReference type="ARBA" id="ARBA00022777"/>
    </source>
</evidence>
<evidence type="ECO:0000256" key="15">
    <source>
        <dbReference type="PROSITE-ProRule" id="PRU00169"/>
    </source>
</evidence>
<dbReference type="InterPro" id="IPR003594">
    <property type="entry name" value="HATPase_dom"/>
</dbReference>
<dbReference type="SMART" id="SM00387">
    <property type="entry name" value="HATPase_c"/>
    <property type="match status" value="1"/>
</dbReference>
<feature type="modified residue" description="4-aspartylphosphate" evidence="15">
    <location>
        <position position="768"/>
    </location>
</feature>
<evidence type="ECO:0000256" key="6">
    <source>
        <dbReference type="ARBA" id="ARBA00022553"/>
    </source>
</evidence>
<dbReference type="Gene3D" id="3.30.565.10">
    <property type="entry name" value="Histidine kinase-like ATPase, C-terminal domain"/>
    <property type="match status" value="1"/>
</dbReference>
<accession>A0ABY9TY25</accession>
<dbReference type="SUPFAM" id="SSF47226">
    <property type="entry name" value="Histidine-containing phosphotransfer domain, HPT domain"/>
    <property type="match status" value="1"/>
</dbReference>
<dbReference type="PANTHER" id="PTHR43047">
    <property type="entry name" value="TWO-COMPONENT HISTIDINE PROTEIN KINASE"/>
    <property type="match status" value="1"/>
</dbReference>
<dbReference type="Pfam" id="PF02518">
    <property type="entry name" value="HATPase_c"/>
    <property type="match status" value="1"/>
</dbReference>
<dbReference type="PROSITE" id="PS50894">
    <property type="entry name" value="HPT"/>
    <property type="match status" value="1"/>
</dbReference>
<dbReference type="InterPro" id="IPR019734">
    <property type="entry name" value="TPR_rpt"/>
</dbReference>
<feature type="signal peptide" evidence="17">
    <location>
        <begin position="1"/>
        <end position="24"/>
    </location>
</feature>
<keyword evidence="17" id="KW-0732">Signal</keyword>
<feature type="modified residue" description="Phosphohistidine" evidence="14">
    <location>
        <position position="886"/>
    </location>
</feature>
<evidence type="ECO:0000256" key="12">
    <source>
        <dbReference type="ARBA" id="ARBA00023012"/>
    </source>
</evidence>
<dbReference type="CDD" id="cd00082">
    <property type="entry name" value="HisKA"/>
    <property type="match status" value="1"/>
</dbReference>
<evidence type="ECO:0000256" key="2">
    <source>
        <dbReference type="ARBA" id="ARBA00004429"/>
    </source>
</evidence>
<dbReference type="InterPro" id="IPR011990">
    <property type="entry name" value="TPR-like_helical_dom_sf"/>
</dbReference>
<dbReference type="EC" id="2.7.13.3" evidence="3"/>
<evidence type="ECO:0000256" key="16">
    <source>
        <dbReference type="SAM" id="Phobius"/>
    </source>
</evidence>
<keyword evidence="11 16" id="KW-1133">Transmembrane helix</keyword>
<dbReference type="InterPro" id="IPR036097">
    <property type="entry name" value="HisK_dim/P_sf"/>
</dbReference>
<evidence type="ECO:0000256" key="10">
    <source>
        <dbReference type="ARBA" id="ARBA00022840"/>
    </source>
</evidence>
<evidence type="ECO:0000256" key="13">
    <source>
        <dbReference type="ARBA" id="ARBA00023136"/>
    </source>
</evidence>
<dbReference type="Proteomes" id="UP001258994">
    <property type="component" value="Chromosome"/>
</dbReference>
<dbReference type="InterPro" id="IPR011006">
    <property type="entry name" value="CheY-like_superfamily"/>
</dbReference>
<dbReference type="RefSeq" id="WP_348392547.1">
    <property type="nucleotide sequence ID" value="NZ_CP134145.1"/>
</dbReference>
<dbReference type="Pfam" id="PF00072">
    <property type="entry name" value="Response_reg"/>
    <property type="match status" value="1"/>
</dbReference>
<dbReference type="Gene3D" id="3.40.50.2300">
    <property type="match status" value="1"/>
</dbReference>
<dbReference type="InterPro" id="IPR003661">
    <property type="entry name" value="HisK_dim/P_dom"/>
</dbReference>
<comment type="subcellular location">
    <subcellularLocation>
        <location evidence="2">Cell inner membrane</location>
        <topology evidence="2">Multi-pass membrane protein</topology>
    </subcellularLocation>
</comment>
<feature type="chain" id="PRO_5046841822" description="histidine kinase" evidence="17">
    <location>
        <begin position="25"/>
        <end position="934"/>
    </location>
</feature>
<evidence type="ECO:0000256" key="11">
    <source>
        <dbReference type="ARBA" id="ARBA00022989"/>
    </source>
</evidence>
<evidence type="ECO:0000259" key="19">
    <source>
        <dbReference type="PROSITE" id="PS50110"/>
    </source>
</evidence>
<organism evidence="21 22">
    <name type="scientific">Thalassotalea psychrophila</name>
    <dbReference type="NCBI Taxonomy" id="3065647"/>
    <lineage>
        <taxon>Bacteria</taxon>
        <taxon>Pseudomonadati</taxon>
        <taxon>Pseudomonadota</taxon>
        <taxon>Gammaproteobacteria</taxon>
        <taxon>Alteromonadales</taxon>
        <taxon>Colwelliaceae</taxon>
        <taxon>Thalassotalea</taxon>
    </lineage>
</organism>
<evidence type="ECO:0000256" key="7">
    <source>
        <dbReference type="ARBA" id="ARBA00022679"/>
    </source>
</evidence>
<keyword evidence="10 21" id="KW-0067">ATP-binding</keyword>
<feature type="domain" description="HPt" evidence="20">
    <location>
        <begin position="847"/>
        <end position="934"/>
    </location>
</feature>
<dbReference type="PROSITE" id="PS50110">
    <property type="entry name" value="RESPONSE_REGULATORY"/>
    <property type="match status" value="1"/>
</dbReference>
<evidence type="ECO:0000256" key="4">
    <source>
        <dbReference type="ARBA" id="ARBA00022475"/>
    </source>
</evidence>
<keyword evidence="4" id="KW-1003">Cell membrane</keyword>
<dbReference type="InterPro" id="IPR008207">
    <property type="entry name" value="Sig_transdc_His_kin_Hpt_dom"/>
</dbReference>
<keyword evidence="7" id="KW-0808">Transferase</keyword>
<feature type="domain" description="Response regulatory" evidence="19">
    <location>
        <begin position="719"/>
        <end position="833"/>
    </location>
</feature>
<keyword evidence="6 15" id="KW-0597">Phosphoprotein</keyword>
<gene>
    <name evidence="21" type="ORF">RGQ13_05420</name>
</gene>
<keyword evidence="9" id="KW-0418">Kinase</keyword>
<keyword evidence="12" id="KW-0902">Two-component regulatory system</keyword>
<dbReference type="PRINTS" id="PR00344">
    <property type="entry name" value="BCTRLSENSOR"/>
</dbReference>
<evidence type="ECO:0000256" key="3">
    <source>
        <dbReference type="ARBA" id="ARBA00012438"/>
    </source>
</evidence>
<dbReference type="SUPFAM" id="SSF55874">
    <property type="entry name" value="ATPase domain of HSP90 chaperone/DNA topoisomerase II/histidine kinase"/>
    <property type="match status" value="1"/>
</dbReference>
<sequence>MNSKSLLSSLLFLFIVMVIKPAQADIADFNIFIENVKKIEDKKQANLKLQNALSTLTASSKQSISLYTEIAFNHFSLGDLNSSISTINIAKVVAVENNLPQAIADADKLVGVFNYYKGDFPKALSAYQQSLEFYLGTDELIKQAHLYNNIGLVQNSTGDTRGALKSYRLAEAIYQEHGSRVDKIDIRFNISGLFIALRRFDKAIEILPQIIKERSELDDQAGLALAYSDLGVVYKGAGKFELAEQNTLKALAYYERQNEGYHIATQHNNLADLYNRTGRIDKAIKFGKSCVQLSEKFGHQKSLGNCYYELSRGYFYKGDYQQSLAFNDLSNYIAVSVQQKVLMNDNLAMYALIHAAKNKPREAINTYQQFQNEKDKDANQALNEELAIFESKQLAQQVKQLQQAKELHLLQSSQNELTRNFIIVAFLLMLGIVFFFYRRKKELSTKKLLATQVKERTFELEQTTKQLKLANKIKSQFLANMSHEIRTPLTAVLGQSDAIINGEVEPVDLSQEIKIIQSNSLHLLQIVNDILDISKIEAEKLELDINAHDISELCNGLTNMFTEQAKKKQLKFKVTNNLPMPCAVNVDYLRLNQILINLCSNAIKFTQQGDILVDISLANNSLIFTVSDTGIGMNKQQLTKVFDSFVQGDNSINRRFGGTGLGLFLSGQLASMMKGEISVQSAYKKGSTFTFTLPYSPADIAFVKQKQQPIETNTKLKGKILLAEDHADNLKLITRLLSHLGLDVITAENGLQAIEQYFIHQPELILLDIQMPEMDGIEALNKLRQQGCEVPILALTANAMAHEIREYLQQGFDGHLKKPIERDVFISTVSHYFNSDINAQEFENTFNDVDISDLVTAFKADLSKDKTSLIKYHQEHDFKQFLHLVHRLAGAAAMFGFQKVSDIAVELETQLIAEDSEKIDSLLKRIIFEIEQVD</sequence>
<evidence type="ECO:0000256" key="5">
    <source>
        <dbReference type="ARBA" id="ARBA00022519"/>
    </source>
</evidence>
<dbReference type="InterPro" id="IPR036890">
    <property type="entry name" value="HATPase_C_sf"/>
</dbReference>
<reference evidence="22" key="1">
    <citation type="submission" date="2023-09" db="EMBL/GenBank/DDBJ databases">
        <authorList>
            <person name="Li S."/>
            <person name="Li X."/>
            <person name="Zhang C."/>
            <person name="Zhao Z."/>
        </authorList>
    </citation>
    <scope>NUCLEOTIDE SEQUENCE [LARGE SCALE GENOMIC DNA]</scope>
    <source>
        <strain evidence="22">SQ149</strain>
    </source>
</reference>
<dbReference type="InterPro" id="IPR005467">
    <property type="entry name" value="His_kinase_dom"/>
</dbReference>
<dbReference type="SUPFAM" id="SSF52172">
    <property type="entry name" value="CheY-like"/>
    <property type="match status" value="1"/>
</dbReference>
<dbReference type="InterPro" id="IPR001789">
    <property type="entry name" value="Sig_transdc_resp-reg_receiver"/>
</dbReference>
<keyword evidence="8 16" id="KW-0812">Transmembrane</keyword>
<dbReference type="CDD" id="cd17546">
    <property type="entry name" value="REC_hyHK_CKI1_RcsC-like"/>
    <property type="match status" value="1"/>
</dbReference>
<dbReference type="InterPro" id="IPR004358">
    <property type="entry name" value="Sig_transdc_His_kin-like_C"/>
</dbReference>
<evidence type="ECO:0000313" key="22">
    <source>
        <dbReference type="Proteomes" id="UP001258994"/>
    </source>
</evidence>
<evidence type="ECO:0000256" key="1">
    <source>
        <dbReference type="ARBA" id="ARBA00000085"/>
    </source>
</evidence>
<keyword evidence="22" id="KW-1185">Reference proteome</keyword>
<dbReference type="Gene3D" id="1.10.287.130">
    <property type="match status" value="1"/>
</dbReference>